<reference evidence="3" key="3">
    <citation type="submission" date="2021-06" db="EMBL/GenBank/DDBJ databases">
        <title>Updating the genus Pseudomonas: Description of 43 new species and partition of the Pseudomonas putida group.</title>
        <authorList>
            <person name="Girard L."/>
            <person name="Lood C."/>
            <person name="Vandamme P."/>
            <person name="Rokni-Zadeh H."/>
            <person name="Van Noort V."/>
            <person name="Hofte M."/>
            <person name="Lavigne R."/>
            <person name="De Mot R."/>
        </authorList>
    </citation>
    <scope>NUCLEOTIDE SEQUENCE</scope>
    <source>
        <strain evidence="3">SWRI12</strain>
    </source>
</reference>
<name>A0A923FG01_9PSED</name>
<proteinExistence type="predicted"/>
<comment type="caution">
    <text evidence="2">The sequence shown here is derived from an EMBL/GenBank/DDBJ whole genome shotgun (WGS) entry which is preliminary data.</text>
</comment>
<feature type="region of interest" description="Disordered" evidence="1">
    <location>
        <begin position="1"/>
        <end position="20"/>
    </location>
</feature>
<organism evidence="2">
    <name type="scientific">Pseudomonas zanjanensis</name>
    <dbReference type="NCBI Taxonomy" id="2745496"/>
    <lineage>
        <taxon>Bacteria</taxon>
        <taxon>Pseudomonadati</taxon>
        <taxon>Pseudomonadota</taxon>
        <taxon>Gammaproteobacteria</taxon>
        <taxon>Pseudomonadales</taxon>
        <taxon>Pseudomonadaceae</taxon>
        <taxon>Pseudomonas</taxon>
    </lineage>
</organism>
<evidence type="ECO:0000313" key="3">
    <source>
        <dbReference type="EMBL" id="MBV4498064.1"/>
    </source>
</evidence>
<evidence type="ECO:0000313" key="2">
    <source>
        <dbReference type="EMBL" id="MBC3391312.1"/>
    </source>
</evidence>
<accession>A0A923FG01</accession>
<dbReference type="EMBL" id="JABWRB010000021">
    <property type="protein sequence ID" value="MBC3391312.1"/>
    <property type="molecule type" value="Genomic_DNA"/>
</dbReference>
<evidence type="ECO:0000313" key="4">
    <source>
        <dbReference type="Proteomes" id="UP000636518"/>
    </source>
</evidence>
<feature type="compositionally biased region" description="Basic residues" evidence="1">
    <location>
        <begin position="7"/>
        <end position="16"/>
    </location>
</feature>
<dbReference type="AlphaFoldDB" id="A0A923FG01"/>
<protein>
    <submittedName>
        <fullName evidence="2">Uncharacterized protein</fullName>
    </submittedName>
</protein>
<keyword evidence="4" id="KW-1185">Reference proteome</keyword>
<dbReference type="EMBL" id="JABWRB020000003">
    <property type="protein sequence ID" value="MBV4498064.1"/>
    <property type="molecule type" value="Genomic_DNA"/>
</dbReference>
<sequence>MASLNKQQKRAKRAKDKAKQIRMTGRKSIPMYGDPAHATAQPPVYVLELFAKLRDAEAVSRSEMLDTLLANVSEMIIERPGLLDLKNAENESMAATNLAADMLVDYRMWVDEMDRETAQRWLSTPEFIKDFSEALDRYRQVLEKESAAE</sequence>
<evidence type="ECO:0000256" key="1">
    <source>
        <dbReference type="SAM" id="MobiDB-lite"/>
    </source>
</evidence>
<gene>
    <name evidence="3" type="ORF">HU715_022210</name>
    <name evidence="2" type="ORF">HU715_16765</name>
</gene>
<reference evidence="2" key="2">
    <citation type="submission" date="2020-07" db="EMBL/GenBank/DDBJ databases">
        <authorList>
            <person name="Lood C."/>
            <person name="Girard L."/>
        </authorList>
    </citation>
    <scope>NUCLEOTIDE SEQUENCE</scope>
    <source>
        <strain evidence="2">SWRI12</strain>
    </source>
</reference>
<dbReference type="Proteomes" id="UP000636518">
    <property type="component" value="Unassembled WGS sequence"/>
</dbReference>
<dbReference type="RefSeq" id="WP_186707258.1">
    <property type="nucleotide sequence ID" value="NZ_JABWRB020000003.1"/>
</dbReference>
<reference evidence="2 4" key="1">
    <citation type="journal article" date="2020" name="Microorganisms">
        <title>Reliable Identification of Environmental Pseudomonas Isolates Using the rpoD Gene.</title>
        <authorList>
            <consortium name="The Broad Institute Genome Sequencing Platform"/>
            <person name="Girard L."/>
            <person name="Lood C."/>
            <person name="Rokni-Zadeh H."/>
            <person name="van Noort V."/>
            <person name="Lavigne R."/>
            <person name="De Mot R."/>
        </authorList>
    </citation>
    <scope>NUCLEOTIDE SEQUENCE</scope>
    <source>
        <strain evidence="2 4">SWRI12</strain>
    </source>
</reference>